<dbReference type="Gene3D" id="3.30.750.200">
    <property type="match status" value="1"/>
</dbReference>
<evidence type="ECO:0000313" key="1">
    <source>
        <dbReference type="EMBL" id="TWT87754.1"/>
    </source>
</evidence>
<gene>
    <name evidence="1" type="ORF">Pla52n_70130</name>
</gene>
<protein>
    <recommendedName>
        <fullName evidence="3">Elp3/MiaA/NifB-like radical SAM core domain-containing protein</fullName>
    </recommendedName>
</protein>
<dbReference type="RefSeq" id="WP_146523837.1">
    <property type="nucleotide sequence ID" value="NZ_CP151726.1"/>
</dbReference>
<organism evidence="1 2">
    <name type="scientific">Stieleria varia</name>
    <dbReference type="NCBI Taxonomy" id="2528005"/>
    <lineage>
        <taxon>Bacteria</taxon>
        <taxon>Pseudomonadati</taxon>
        <taxon>Planctomycetota</taxon>
        <taxon>Planctomycetia</taxon>
        <taxon>Pirellulales</taxon>
        <taxon>Pirellulaceae</taxon>
        <taxon>Stieleria</taxon>
    </lineage>
</organism>
<dbReference type="InterPro" id="IPR058240">
    <property type="entry name" value="rSAM_sf"/>
</dbReference>
<reference evidence="1 2" key="1">
    <citation type="submission" date="2019-02" db="EMBL/GenBank/DDBJ databases">
        <title>Deep-cultivation of Planctomycetes and their phenomic and genomic characterization uncovers novel biology.</title>
        <authorList>
            <person name="Wiegand S."/>
            <person name="Jogler M."/>
            <person name="Boedeker C."/>
            <person name="Pinto D."/>
            <person name="Vollmers J."/>
            <person name="Rivas-Marin E."/>
            <person name="Kohn T."/>
            <person name="Peeters S.H."/>
            <person name="Heuer A."/>
            <person name="Rast P."/>
            <person name="Oberbeckmann S."/>
            <person name="Bunk B."/>
            <person name="Jeske O."/>
            <person name="Meyerdierks A."/>
            <person name="Storesund J.E."/>
            <person name="Kallscheuer N."/>
            <person name="Luecker S."/>
            <person name="Lage O.M."/>
            <person name="Pohl T."/>
            <person name="Merkel B.J."/>
            <person name="Hornburger P."/>
            <person name="Mueller R.-W."/>
            <person name="Bruemmer F."/>
            <person name="Labrenz M."/>
            <person name="Spormann A.M."/>
            <person name="Op Den Camp H."/>
            <person name="Overmann J."/>
            <person name="Amann R."/>
            <person name="Jetten M.S.M."/>
            <person name="Mascher T."/>
            <person name="Medema M.H."/>
            <person name="Devos D.P."/>
            <person name="Kaster A.-K."/>
            <person name="Ovreas L."/>
            <person name="Rohde M."/>
            <person name="Galperin M.Y."/>
            <person name="Jogler C."/>
        </authorList>
    </citation>
    <scope>NUCLEOTIDE SEQUENCE [LARGE SCALE GENOMIC DNA]</scope>
    <source>
        <strain evidence="1 2">Pla52n</strain>
    </source>
</reference>
<accession>A0A5C5ZK08</accession>
<comment type="caution">
    <text evidence="1">The sequence shown here is derived from an EMBL/GenBank/DDBJ whole genome shotgun (WGS) entry which is preliminary data.</text>
</comment>
<dbReference type="Proteomes" id="UP000320176">
    <property type="component" value="Unassembled WGS sequence"/>
</dbReference>
<proteinExistence type="predicted"/>
<dbReference type="SUPFAM" id="SSF102114">
    <property type="entry name" value="Radical SAM enzymes"/>
    <property type="match status" value="1"/>
</dbReference>
<evidence type="ECO:0008006" key="3">
    <source>
        <dbReference type="Google" id="ProtNLM"/>
    </source>
</evidence>
<dbReference type="EMBL" id="SJPN01000034">
    <property type="protein sequence ID" value="TWT87754.1"/>
    <property type="molecule type" value="Genomic_DNA"/>
</dbReference>
<sequence>MTNSSIVRRTDLAPSRAYAVLQETEPSGAGPMATTTVFLTASECPIGCAMCDLWQNTLPHPTPRSAIPTQIDGALEGIPKTPWIKLYNSGNFFDVRSIPLADYAAIAECCSDHQRVVVENHPRIGRSHVAAFQERLNGQLEIAIGLETVQPRWLDRMKKQMSRDDFDAYASWLRSIDVDVRVFLIVGVPGQSVCESLRWSELSVRHAAACGARHVSLIPARSGHGWNGTADQLPKISAHDLAGLQARSIDRLRAQCCVTVDTWDIIENEQNTESLSAIRIQNVTQEANWDG</sequence>
<keyword evidence="2" id="KW-1185">Reference proteome</keyword>
<dbReference type="OrthoDB" id="273870at2"/>
<evidence type="ECO:0000313" key="2">
    <source>
        <dbReference type="Proteomes" id="UP000320176"/>
    </source>
</evidence>
<dbReference type="AlphaFoldDB" id="A0A5C5ZK08"/>
<name>A0A5C5ZK08_9BACT</name>